<proteinExistence type="predicted"/>
<evidence type="ECO:0000256" key="3">
    <source>
        <dbReference type="ARBA" id="ARBA00023163"/>
    </source>
</evidence>
<evidence type="ECO:0000256" key="4">
    <source>
        <dbReference type="PROSITE-ProRule" id="PRU00335"/>
    </source>
</evidence>
<dbReference type="InterPro" id="IPR050109">
    <property type="entry name" value="HTH-type_TetR-like_transc_reg"/>
</dbReference>
<dbReference type="EMBL" id="PTJD01000015">
    <property type="protein sequence ID" value="PPK92327.1"/>
    <property type="molecule type" value="Genomic_DNA"/>
</dbReference>
<dbReference type="SUPFAM" id="SSF46689">
    <property type="entry name" value="Homeodomain-like"/>
    <property type="match status" value="1"/>
</dbReference>
<dbReference type="Pfam" id="PF00440">
    <property type="entry name" value="TetR_N"/>
    <property type="match status" value="1"/>
</dbReference>
<dbReference type="PANTHER" id="PTHR30055:SF151">
    <property type="entry name" value="TRANSCRIPTIONAL REGULATORY PROTEIN"/>
    <property type="match status" value="1"/>
</dbReference>
<feature type="domain" description="HTH tetR-type" evidence="5">
    <location>
        <begin position="33"/>
        <end position="93"/>
    </location>
</feature>
<dbReference type="GO" id="GO:0045892">
    <property type="term" value="P:negative regulation of DNA-templated transcription"/>
    <property type="evidence" value="ECO:0007669"/>
    <property type="project" value="InterPro"/>
</dbReference>
<dbReference type="PROSITE" id="PS50977">
    <property type="entry name" value="HTH_TETR_2"/>
    <property type="match status" value="1"/>
</dbReference>
<feature type="DNA-binding region" description="H-T-H motif" evidence="4">
    <location>
        <begin position="56"/>
        <end position="75"/>
    </location>
</feature>
<dbReference type="GO" id="GO:0003700">
    <property type="term" value="F:DNA-binding transcription factor activity"/>
    <property type="evidence" value="ECO:0007669"/>
    <property type="project" value="TreeGrafter"/>
</dbReference>
<accession>A0A2S6IDQ3</accession>
<dbReference type="AlphaFoldDB" id="A0A2S6IDQ3"/>
<organism evidence="6 7">
    <name type="scientific">Kineococcus xinjiangensis</name>
    <dbReference type="NCBI Taxonomy" id="512762"/>
    <lineage>
        <taxon>Bacteria</taxon>
        <taxon>Bacillati</taxon>
        <taxon>Actinomycetota</taxon>
        <taxon>Actinomycetes</taxon>
        <taxon>Kineosporiales</taxon>
        <taxon>Kineosporiaceae</taxon>
        <taxon>Kineococcus</taxon>
    </lineage>
</organism>
<dbReference type="SUPFAM" id="SSF48498">
    <property type="entry name" value="Tetracyclin repressor-like, C-terminal domain"/>
    <property type="match status" value="1"/>
</dbReference>
<dbReference type="Gene3D" id="1.10.10.60">
    <property type="entry name" value="Homeodomain-like"/>
    <property type="match status" value="1"/>
</dbReference>
<keyword evidence="3" id="KW-0804">Transcription</keyword>
<dbReference type="Gene3D" id="1.10.357.10">
    <property type="entry name" value="Tetracycline Repressor, domain 2"/>
    <property type="match status" value="1"/>
</dbReference>
<evidence type="ECO:0000256" key="1">
    <source>
        <dbReference type="ARBA" id="ARBA00023015"/>
    </source>
</evidence>
<evidence type="ECO:0000256" key="2">
    <source>
        <dbReference type="ARBA" id="ARBA00023125"/>
    </source>
</evidence>
<dbReference type="InterPro" id="IPR001647">
    <property type="entry name" value="HTH_TetR"/>
</dbReference>
<evidence type="ECO:0000259" key="5">
    <source>
        <dbReference type="PROSITE" id="PS50977"/>
    </source>
</evidence>
<dbReference type="Pfam" id="PF02909">
    <property type="entry name" value="TetR_C_1"/>
    <property type="match status" value="1"/>
</dbReference>
<keyword evidence="7" id="KW-1185">Reference proteome</keyword>
<comment type="caution">
    <text evidence="6">The sequence shown here is derived from an EMBL/GenBank/DDBJ whole genome shotgun (WGS) entry which is preliminary data.</text>
</comment>
<dbReference type="Proteomes" id="UP000239485">
    <property type="component" value="Unassembled WGS sequence"/>
</dbReference>
<sequence>MSSDRSSAGDPARTLALLWRDPSAVPRRGPRRTLDLDAVVEAATALADAEGLPALTMRRVAERLGVAPMSLYTYVPGKAELLDLMLDAAYAAMPRQDTTGRPWRERVAAVAEENRRLHLAHPWAATVSTLRPPLGPGQAAKYEHELAAFDGCGLDDVEVDDCLTWVLGFVRACARDAADAEAARADGGTDEQWWASAGPLLARVLDPAAHPRATRIGAAAGAAHGSAHDPAHAYRFGLDRVLDGLAALIERP</sequence>
<gene>
    <name evidence="6" type="ORF">CLV92_11573</name>
</gene>
<dbReference type="InterPro" id="IPR004111">
    <property type="entry name" value="Repressor_TetR_C"/>
</dbReference>
<dbReference type="InterPro" id="IPR009057">
    <property type="entry name" value="Homeodomain-like_sf"/>
</dbReference>
<protein>
    <submittedName>
        <fullName evidence="6">Regulatory TetR family protein</fullName>
    </submittedName>
</protein>
<dbReference type="InterPro" id="IPR036271">
    <property type="entry name" value="Tet_transcr_reg_TetR-rel_C_sf"/>
</dbReference>
<evidence type="ECO:0000313" key="7">
    <source>
        <dbReference type="Proteomes" id="UP000239485"/>
    </source>
</evidence>
<dbReference type="PANTHER" id="PTHR30055">
    <property type="entry name" value="HTH-TYPE TRANSCRIPTIONAL REGULATOR RUTR"/>
    <property type="match status" value="1"/>
</dbReference>
<reference evidence="6 7" key="1">
    <citation type="submission" date="2018-02" db="EMBL/GenBank/DDBJ databases">
        <title>Genomic Encyclopedia of Archaeal and Bacterial Type Strains, Phase II (KMG-II): from individual species to whole genera.</title>
        <authorList>
            <person name="Goeker M."/>
        </authorList>
    </citation>
    <scope>NUCLEOTIDE SEQUENCE [LARGE SCALE GENOMIC DNA]</scope>
    <source>
        <strain evidence="6 7">DSM 22857</strain>
    </source>
</reference>
<dbReference type="GO" id="GO:0000976">
    <property type="term" value="F:transcription cis-regulatory region binding"/>
    <property type="evidence" value="ECO:0007669"/>
    <property type="project" value="TreeGrafter"/>
</dbReference>
<dbReference type="OrthoDB" id="2570341at2"/>
<dbReference type="RefSeq" id="WP_104434931.1">
    <property type="nucleotide sequence ID" value="NZ_PTJD01000015.1"/>
</dbReference>
<keyword evidence="1" id="KW-0805">Transcription regulation</keyword>
<name>A0A2S6IDQ3_9ACTN</name>
<evidence type="ECO:0000313" key="6">
    <source>
        <dbReference type="EMBL" id="PPK92327.1"/>
    </source>
</evidence>
<keyword evidence="2 4" id="KW-0238">DNA-binding</keyword>